<keyword evidence="2" id="KW-1185">Reference proteome</keyword>
<name>A0A2U8UHM7_9CAUD</name>
<evidence type="ECO:0000313" key="1">
    <source>
        <dbReference type="EMBL" id="AWN02672.1"/>
    </source>
</evidence>
<dbReference type="GeneID" id="60336992"/>
<accession>A0A2U8UHM7</accession>
<dbReference type="RefSeq" id="YP_009965268.1">
    <property type="nucleotide sequence ID" value="NC_051740.1"/>
</dbReference>
<dbReference type="KEGG" id="vg:60336992"/>
<proteinExistence type="predicted"/>
<protein>
    <submittedName>
        <fullName evidence="1">Uncharacterized protein</fullName>
    </submittedName>
</protein>
<dbReference type="Proteomes" id="UP000246903">
    <property type="component" value="Segment"/>
</dbReference>
<evidence type="ECO:0000313" key="2">
    <source>
        <dbReference type="Proteomes" id="UP000246903"/>
    </source>
</evidence>
<gene>
    <name evidence="1" type="primary">61</name>
    <name evidence="1" type="ORF">SEA_XAVIA_61</name>
</gene>
<reference evidence="2" key="1">
    <citation type="submission" date="2018-04" db="EMBL/GenBank/DDBJ databases">
        <authorList>
            <person name="Go L.Y."/>
            <person name="Mitchell J.A."/>
        </authorList>
    </citation>
    <scope>NUCLEOTIDE SEQUENCE [LARGE SCALE GENOMIC DNA]</scope>
</reference>
<dbReference type="EMBL" id="MH230879">
    <property type="protein sequence ID" value="AWN02672.1"/>
    <property type="molecule type" value="Genomic_DNA"/>
</dbReference>
<organism evidence="1 2">
    <name type="scientific">Mycobacterium phage Xavia</name>
    <dbReference type="NCBI Taxonomy" id="2178923"/>
    <lineage>
        <taxon>Viruses</taxon>
        <taxon>Duplodnaviria</taxon>
        <taxon>Heunggongvirae</taxon>
        <taxon>Uroviricota</taxon>
        <taxon>Caudoviricetes</taxon>
        <taxon>Pclasvirinae</taxon>
        <taxon>Xaviavirus</taxon>
        <taxon>Xaviavirus xavia</taxon>
    </lineage>
</organism>
<sequence>MITARSMTNRNLFVKPAVCDAIPVLGLFGRFHRLDRNSAEAELSVEATGMANVDRLSFQPQALVNRLSQFGSAYGGAFDGHFMLCDYRFLDHEGTILPGCDARRVRASVSELLDAVENRTERAESSIAIEVFGDRKEQIDPFFVVDPFDCPVHKELACSWYSNFEESPGHQVVEAVLQMGELAEEPHQKFVHGHLSADVVSRHGGNRTWVHAWRAALMPELTDDCALCGCPHHDGRCPCTCPGYEPPEDEGEMARAF</sequence>